<dbReference type="EMBL" id="DF973266">
    <property type="protein sequence ID" value="GAU23257.1"/>
    <property type="molecule type" value="Genomic_DNA"/>
</dbReference>
<keyword evidence="3" id="KW-1185">Reference proteome</keyword>
<dbReference type="Pfam" id="PF02721">
    <property type="entry name" value="DUF223"/>
    <property type="match status" value="1"/>
</dbReference>
<dbReference type="OrthoDB" id="1427313at2759"/>
<dbReference type="CDD" id="cd04480">
    <property type="entry name" value="RPA1_DBD_A_like"/>
    <property type="match status" value="1"/>
</dbReference>
<organism evidence="2 3">
    <name type="scientific">Trifolium subterraneum</name>
    <name type="common">Subterranean clover</name>
    <dbReference type="NCBI Taxonomy" id="3900"/>
    <lineage>
        <taxon>Eukaryota</taxon>
        <taxon>Viridiplantae</taxon>
        <taxon>Streptophyta</taxon>
        <taxon>Embryophyta</taxon>
        <taxon>Tracheophyta</taxon>
        <taxon>Spermatophyta</taxon>
        <taxon>Magnoliopsida</taxon>
        <taxon>eudicotyledons</taxon>
        <taxon>Gunneridae</taxon>
        <taxon>Pentapetalae</taxon>
        <taxon>rosids</taxon>
        <taxon>fabids</taxon>
        <taxon>Fabales</taxon>
        <taxon>Fabaceae</taxon>
        <taxon>Papilionoideae</taxon>
        <taxon>50 kb inversion clade</taxon>
        <taxon>NPAAA clade</taxon>
        <taxon>Hologalegina</taxon>
        <taxon>IRL clade</taxon>
        <taxon>Trifolieae</taxon>
        <taxon>Trifolium</taxon>
    </lineage>
</organism>
<proteinExistence type="predicted"/>
<protein>
    <recommendedName>
        <fullName evidence="1">Replication protein A 70 kDa DNA-binding subunit B/D first OB fold domain-containing protein</fullName>
    </recommendedName>
</protein>
<dbReference type="InterPro" id="IPR003871">
    <property type="entry name" value="RFA1B/D_OB_1st"/>
</dbReference>
<dbReference type="PANTHER" id="PTHR47165">
    <property type="entry name" value="OS03G0429900 PROTEIN"/>
    <property type="match status" value="1"/>
</dbReference>
<feature type="domain" description="Replication protein A 70 kDa DNA-binding subunit B/D first OB fold" evidence="1">
    <location>
        <begin position="5"/>
        <end position="110"/>
    </location>
</feature>
<reference evidence="3" key="1">
    <citation type="journal article" date="2017" name="Front. Plant Sci.">
        <title>Climate Clever Clovers: New Paradigm to Reduce the Environmental Footprint of Ruminants by Breeding Low Methanogenic Forages Utilizing Haplotype Variation.</title>
        <authorList>
            <person name="Kaur P."/>
            <person name="Appels R."/>
            <person name="Bayer P.E."/>
            <person name="Keeble-Gagnere G."/>
            <person name="Wang J."/>
            <person name="Hirakawa H."/>
            <person name="Shirasawa K."/>
            <person name="Vercoe P."/>
            <person name="Stefanova K."/>
            <person name="Durmic Z."/>
            <person name="Nichols P."/>
            <person name="Revell C."/>
            <person name="Isobe S.N."/>
            <person name="Edwards D."/>
            <person name="Erskine W."/>
        </authorList>
    </citation>
    <scope>NUCLEOTIDE SEQUENCE [LARGE SCALE GENOMIC DNA]</scope>
    <source>
        <strain evidence="3">cv. Daliak</strain>
    </source>
</reference>
<evidence type="ECO:0000313" key="2">
    <source>
        <dbReference type="EMBL" id="GAU23257.1"/>
    </source>
</evidence>
<dbReference type="CDD" id="cd04481">
    <property type="entry name" value="RPA1_DBD_B_like"/>
    <property type="match status" value="1"/>
</dbReference>
<dbReference type="InterPro" id="IPR012340">
    <property type="entry name" value="NA-bd_OB-fold"/>
</dbReference>
<accession>A0A2Z6N2G1</accession>
<sequence length="507" mass="55998">MNTPFDFLGSVSPGRDSWRFKVRILRLWNVPSFLKSDQSNSIEMVLIDEKGGKIHASVRRQLVYLFGSKITEGDVYKMSFFTVSPESGLYRPTPHPYKLNFEMKTKVQACENREIDPYGLSLTSIGDVIIHGSDHDFLVDVIAVITGISAEREYIRDGKVTKMIVLELTDNGGKCECALFGGYVKDLQEMLVKNGDALPVFVIQFAKIKNFGGNVSVQNVLNATRIFVNPDIPEVVSFKKTLAVVGVNSSVSIPAIGHRVKTSFEDDFLLKYPRTSIAHLLELVTDGIYVVDGVVDCLVEDEDWWYASCKCHRSLTTDSGAYYCKRCDKHVFKMVPRFRVNLRVGDGTVDAVFVVIDADMNALVEKVTSFNPRFYGSFRVKRICADVAVMKAFRDLSVDVDSTGDEEDSVDVDYVEDTPVQNLVGDFIVSPSSARVGDESEVCGGHLASGVIDLGDDCCAGVEVFVPGRVDLDISRVLSAKRNLSIAFSECDDVGASTSKTSKISHD</sequence>
<evidence type="ECO:0000259" key="1">
    <source>
        <dbReference type="Pfam" id="PF02721"/>
    </source>
</evidence>
<dbReference type="Proteomes" id="UP000242715">
    <property type="component" value="Unassembled WGS sequence"/>
</dbReference>
<dbReference type="SUPFAM" id="SSF50249">
    <property type="entry name" value="Nucleic acid-binding proteins"/>
    <property type="match status" value="3"/>
</dbReference>
<evidence type="ECO:0000313" key="3">
    <source>
        <dbReference type="Proteomes" id="UP000242715"/>
    </source>
</evidence>
<dbReference type="AlphaFoldDB" id="A0A2Z6N2G1"/>
<gene>
    <name evidence="2" type="ORF">TSUD_281500</name>
</gene>
<dbReference type="Gene3D" id="2.40.50.140">
    <property type="entry name" value="Nucleic acid-binding proteins"/>
    <property type="match status" value="3"/>
</dbReference>
<name>A0A2Z6N2G1_TRISU</name>
<dbReference type="PANTHER" id="PTHR47165:SF4">
    <property type="entry name" value="OS03G0429900 PROTEIN"/>
    <property type="match status" value="1"/>
</dbReference>